<accession>A0A397ZX20</accession>
<dbReference type="EMBL" id="CM010630">
    <property type="protein sequence ID" value="RID70031.1"/>
    <property type="molecule type" value="Genomic_DNA"/>
</dbReference>
<reference evidence="1 2" key="1">
    <citation type="submission" date="2018-06" db="EMBL/GenBank/DDBJ databases">
        <title>WGS assembly of Brassica rapa FPsc.</title>
        <authorList>
            <person name="Bowman J."/>
            <person name="Kohchi T."/>
            <person name="Yamato K."/>
            <person name="Jenkins J."/>
            <person name="Shu S."/>
            <person name="Ishizaki K."/>
            <person name="Yamaoka S."/>
            <person name="Nishihama R."/>
            <person name="Nakamura Y."/>
            <person name="Berger F."/>
            <person name="Adam C."/>
            <person name="Aki S."/>
            <person name="Althoff F."/>
            <person name="Araki T."/>
            <person name="Arteaga-Vazquez M."/>
            <person name="Balasubrmanian S."/>
            <person name="Bauer D."/>
            <person name="Boehm C."/>
            <person name="Briginshaw L."/>
            <person name="Caballero-Perez J."/>
            <person name="Catarino B."/>
            <person name="Chen F."/>
            <person name="Chiyoda S."/>
            <person name="Chovatia M."/>
            <person name="Davies K."/>
            <person name="Delmans M."/>
            <person name="Demura T."/>
            <person name="Dierschke T."/>
            <person name="Dolan L."/>
            <person name="Dorantes-Acosta A."/>
            <person name="Eklund D."/>
            <person name="Florent S."/>
            <person name="Flores-Sandoval E."/>
            <person name="Fujiyama A."/>
            <person name="Fukuzawa H."/>
            <person name="Galik B."/>
            <person name="Grimanelli D."/>
            <person name="Grimwood J."/>
            <person name="Grossniklaus U."/>
            <person name="Hamada T."/>
            <person name="Haseloff J."/>
            <person name="Hetherington A."/>
            <person name="Higo A."/>
            <person name="Hirakawa Y."/>
            <person name="Hundley H."/>
            <person name="Ikeda Y."/>
            <person name="Inoue K."/>
            <person name="Inoue S."/>
            <person name="Ishida S."/>
            <person name="Jia Q."/>
            <person name="Kakita M."/>
            <person name="Kanazawa T."/>
            <person name="Kawai Y."/>
            <person name="Kawashima T."/>
            <person name="Kennedy M."/>
            <person name="Kinose K."/>
            <person name="Kinoshita T."/>
            <person name="Kohara Y."/>
            <person name="Koide E."/>
            <person name="Komatsu K."/>
            <person name="Kopischke S."/>
            <person name="Kubo M."/>
            <person name="Kyozuka J."/>
            <person name="Lagercrantz U."/>
            <person name="Lin S."/>
            <person name="Lindquist E."/>
            <person name="Lipzen A."/>
            <person name="Lu C."/>
            <person name="Luna E."/>
            <person name="Martienssen R."/>
            <person name="Minamino N."/>
            <person name="Mizutani M."/>
            <person name="Mizutani M."/>
            <person name="Mochizuki N."/>
            <person name="Monte I."/>
            <person name="Mosher R."/>
            <person name="Nagasaki H."/>
            <person name="Nakagami H."/>
            <person name="Naramoto S."/>
            <person name="Nishitani K."/>
            <person name="Ohtani M."/>
            <person name="Okamoto T."/>
            <person name="Okumura M."/>
            <person name="Phillips J."/>
            <person name="Pollak B."/>
            <person name="Reinders A."/>
            <person name="Roevekamp M."/>
            <person name="Sano R."/>
            <person name="Sawa S."/>
            <person name="Schmid M."/>
            <person name="Shirakawa M."/>
            <person name="Solano R."/>
            <person name="Spunde A."/>
            <person name="Suetsugu N."/>
            <person name="Sugano S."/>
            <person name="Sugiyama A."/>
            <person name="Sun R."/>
            <person name="Suzuki Y."/>
            <person name="Takenaka M."/>
            <person name="Takezawa D."/>
            <person name="Tomogane H."/>
            <person name="Tsuzuki M."/>
            <person name="Ueda T."/>
            <person name="Umeda M."/>
            <person name="Ward J."/>
            <person name="Watanabe Y."/>
            <person name="Yazaki K."/>
            <person name="Yokoyama R."/>
            <person name="Yoshitake Y."/>
            <person name="Yotsui I."/>
            <person name="Zachgo S."/>
            <person name="Schmutz J."/>
        </authorList>
    </citation>
    <scope>NUCLEOTIDE SEQUENCE [LARGE SCALE GENOMIC DNA]</scope>
    <source>
        <strain evidence="2">cv. B-3</strain>
    </source>
</reference>
<name>A0A397ZX20_BRACM</name>
<feature type="non-terminal residue" evidence="1">
    <location>
        <position position="1"/>
    </location>
</feature>
<organism evidence="1 2">
    <name type="scientific">Brassica campestris</name>
    <name type="common">Field mustard</name>
    <dbReference type="NCBI Taxonomy" id="3711"/>
    <lineage>
        <taxon>Eukaryota</taxon>
        <taxon>Viridiplantae</taxon>
        <taxon>Streptophyta</taxon>
        <taxon>Embryophyta</taxon>
        <taxon>Tracheophyta</taxon>
        <taxon>Spermatophyta</taxon>
        <taxon>Magnoliopsida</taxon>
        <taxon>eudicotyledons</taxon>
        <taxon>Gunneridae</taxon>
        <taxon>Pentapetalae</taxon>
        <taxon>rosids</taxon>
        <taxon>malvids</taxon>
        <taxon>Brassicales</taxon>
        <taxon>Brassicaceae</taxon>
        <taxon>Brassiceae</taxon>
        <taxon>Brassica</taxon>
    </lineage>
</organism>
<evidence type="ECO:0000313" key="2">
    <source>
        <dbReference type="Proteomes" id="UP000264353"/>
    </source>
</evidence>
<sequence length="73" mass="9089">QKKKKREKNKEENQCCYCCVWRTFSMVRGTKRCFFISCYPFIRCLGFEERRHRHHLHNHNRFLISLSLLFFCV</sequence>
<evidence type="ECO:0000313" key="1">
    <source>
        <dbReference type="EMBL" id="RID70031.1"/>
    </source>
</evidence>
<gene>
    <name evidence="1" type="ORF">BRARA_C02086</name>
</gene>
<protein>
    <submittedName>
        <fullName evidence="1">Uncharacterized protein</fullName>
    </submittedName>
</protein>
<dbReference type="Proteomes" id="UP000264353">
    <property type="component" value="Chromosome A3"/>
</dbReference>
<dbReference type="AlphaFoldDB" id="A0A397ZX20"/>
<proteinExistence type="predicted"/>